<dbReference type="PROSITE" id="PS51257">
    <property type="entry name" value="PROKAR_LIPOPROTEIN"/>
    <property type="match status" value="1"/>
</dbReference>
<gene>
    <name evidence="1" type="ORF">ACFPP7_00090</name>
</gene>
<dbReference type="EMBL" id="JBHSMX010000003">
    <property type="protein sequence ID" value="MFC5519316.1"/>
    <property type="molecule type" value="Genomic_DNA"/>
</dbReference>
<accession>A0ABW0Q387</accession>
<protein>
    <submittedName>
        <fullName evidence="1">Uncharacterized protein</fullName>
    </submittedName>
</protein>
<keyword evidence="2" id="KW-1185">Reference proteome</keyword>
<sequence length="223" mass="24822">MLIARRRFPALILVCLGFSGCAGYRGGWESVAYLGDTPPAFSSEAPTLHEARNRAALNVPGLQLRVAINNQLRTYDTQVYLFALPLSVDPRNVYPQNHEPGKTRVFVSVTPTDPGFVFRPSLAVLSIAGKRFTGIAGFDFDMWDLQGNRVKQGGKWDHRPVESDFALMEPGRRYLLSIDFATPVPSPESRDIGVDLSQALRATQHPPLPLIRFAPVRWKQGYT</sequence>
<proteinExistence type="predicted"/>
<comment type="caution">
    <text evidence="1">The sequence shown here is derived from an EMBL/GenBank/DDBJ whole genome shotgun (WGS) entry which is preliminary data.</text>
</comment>
<organism evidence="1 2">
    <name type="scientific">Polaromonas jejuensis</name>
    <dbReference type="NCBI Taxonomy" id="457502"/>
    <lineage>
        <taxon>Bacteria</taxon>
        <taxon>Pseudomonadati</taxon>
        <taxon>Pseudomonadota</taxon>
        <taxon>Betaproteobacteria</taxon>
        <taxon>Burkholderiales</taxon>
        <taxon>Comamonadaceae</taxon>
        <taxon>Polaromonas</taxon>
    </lineage>
</organism>
<name>A0ABW0Q387_9BURK</name>
<reference evidence="2" key="1">
    <citation type="journal article" date="2019" name="Int. J. Syst. Evol. Microbiol.">
        <title>The Global Catalogue of Microorganisms (GCM) 10K type strain sequencing project: providing services to taxonomists for standard genome sequencing and annotation.</title>
        <authorList>
            <consortium name="The Broad Institute Genomics Platform"/>
            <consortium name="The Broad Institute Genome Sequencing Center for Infectious Disease"/>
            <person name="Wu L."/>
            <person name="Ma J."/>
        </authorList>
    </citation>
    <scope>NUCLEOTIDE SEQUENCE [LARGE SCALE GENOMIC DNA]</scope>
    <source>
        <strain evidence="2">CGMCC 4.7277</strain>
    </source>
</reference>
<evidence type="ECO:0000313" key="2">
    <source>
        <dbReference type="Proteomes" id="UP001596084"/>
    </source>
</evidence>
<dbReference type="Proteomes" id="UP001596084">
    <property type="component" value="Unassembled WGS sequence"/>
</dbReference>
<evidence type="ECO:0000313" key="1">
    <source>
        <dbReference type="EMBL" id="MFC5519316.1"/>
    </source>
</evidence>
<dbReference type="RefSeq" id="WP_068831581.1">
    <property type="nucleotide sequence ID" value="NZ_JBHSMX010000003.1"/>
</dbReference>